<protein>
    <submittedName>
        <fullName evidence="1">Uncharacterized protein</fullName>
    </submittedName>
</protein>
<accession>A0A448WCE8</accession>
<evidence type="ECO:0000313" key="2">
    <source>
        <dbReference type="Proteomes" id="UP000784294"/>
    </source>
</evidence>
<dbReference type="AlphaFoldDB" id="A0A448WCE8"/>
<sequence>MLAKRLGMYRVNGPMIIILKNGPAEDAGLDMSHKASLSLDQFAKLKESHIHQSDKLESIQPHVQLIPCDPLAPVSETNGLYRIVCAQPSFVD</sequence>
<keyword evidence="2" id="KW-1185">Reference proteome</keyword>
<proteinExistence type="predicted"/>
<comment type="caution">
    <text evidence="1">The sequence shown here is derived from an EMBL/GenBank/DDBJ whole genome shotgun (WGS) entry which is preliminary data.</text>
</comment>
<organism evidence="1 2">
    <name type="scientific">Protopolystoma xenopodis</name>
    <dbReference type="NCBI Taxonomy" id="117903"/>
    <lineage>
        <taxon>Eukaryota</taxon>
        <taxon>Metazoa</taxon>
        <taxon>Spiralia</taxon>
        <taxon>Lophotrochozoa</taxon>
        <taxon>Platyhelminthes</taxon>
        <taxon>Monogenea</taxon>
        <taxon>Polyopisthocotylea</taxon>
        <taxon>Polystomatidea</taxon>
        <taxon>Polystomatidae</taxon>
        <taxon>Protopolystoma</taxon>
    </lineage>
</organism>
<evidence type="ECO:0000313" key="1">
    <source>
        <dbReference type="EMBL" id="VEL08396.1"/>
    </source>
</evidence>
<dbReference type="Proteomes" id="UP000784294">
    <property type="component" value="Unassembled WGS sequence"/>
</dbReference>
<reference evidence="1" key="1">
    <citation type="submission" date="2018-11" db="EMBL/GenBank/DDBJ databases">
        <authorList>
            <consortium name="Pathogen Informatics"/>
        </authorList>
    </citation>
    <scope>NUCLEOTIDE SEQUENCE</scope>
</reference>
<gene>
    <name evidence="1" type="ORF">PXEA_LOCUS1836</name>
</gene>
<name>A0A448WCE8_9PLAT</name>
<dbReference type="EMBL" id="CAAALY010003867">
    <property type="protein sequence ID" value="VEL08396.1"/>
    <property type="molecule type" value="Genomic_DNA"/>
</dbReference>